<keyword evidence="3" id="KW-1185">Reference proteome</keyword>
<keyword evidence="1" id="KW-1133">Transmembrane helix</keyword>
<name>A0A1G5SEL4_9PROT</name>
<reference evidence="2 3" key="1">
    <citation type="submission" date="2016-10" db="EMBL/GenBank/DDBJ databases">
        <authorList>
            <person name="de Groot N.N."/>
        </authorList>
    </citation>
    <scope>NUCLEOTIDE SEQUENCE [LARGE SCALE GENOMIC DNA]</scope>
    <source>
        <strain evidence="2">1</strain>
    </source>
</reference>
<keyword evidence="1" id="KW-0472">Membrane</keyword>
<sequence>MGITGSSKIGAAVVSLLFIFFHMISTLIIPVESQVRELDAKLLLACIAAEQGFPVIIGSRAFTHFEIASIPRGVYLAKSMRGISSSMFTILRQLGHEIVAWEEEALVHPPADTYFSLRLSPKTVRQVSHIFSWGEENADLMRQYPALPDNLPIHITGNPRGDMLRPEIRPYFAAEVERLRDRFGDFVLVNTNFSDVNPYIPSIGLLIPRSRSRPARMGQAGLGMSREFAEGLYEHKQAILADFRQLIPALARAFPERKIIVRPHPSENQQIYHAIAAEYPQIIVSNEGNVIPWLLATKVMVHNGCTTGLEAYVLGVPAISYLATLNEYYDYDFQGLPTRLSHQCFNFQELADTLSQILSGALGAAESEERQTLIDYYLTARDGPLACERITSILKENGYGKRQPPARPLGTYLQGWLLAELKATLTQLYMRRPGPNRLAYHDHRFPPISVADIECRVERFGGLLNRFRSIKVAPYAKHVFRITA</sequence>
<dbReference type="STRING" id="51642.NSMM_370069"/>
<keyword evidence="1" id="KW-0812">Transmembrane</keyword>
<gene>
    <name evidence="2" type="ORF">NSMM_370069</name>
</gene>
<dbReference type="Gene3D" id="3.40.50.12580">
    <property type="match status" value="1"/>
</dbReference>
<evidence type="ECO:0000313" key="3">
    <source>
        <dbReference type="Proteomes" id="UP000198729"/>
    </source>
</evidence>
<dbReference type="SUPFAM" id="SSF53756">
    <property type="entry name" value="UDP-Glycosyltransferase/glycogen phosphorylase"/>
    <property type="match status" value="1"/>
</dbReference>
<dbReference type="InterPro" id="IPR043148">
    <property type="entry name" value="TagF_C"/>
</dbReference>
<evidence type="ECO:0000313" key="2">
    <source>
        <dbReference type="EMBL" id="SCZ85290.1"/>
    </source>
</evidence>
<dbReference type="NCBIfam" id="TIGR04396">
    <property type="entry name" value="surf_polysacc"/>
    <property type="match status" value="1"/>
</dbReference>
<dbReference type="Proteomes" id="UP000198729">
    <property type="component" value="Unassembled WGS sequence"/>
</dbReference>
<dbReference type="InterPro" id="IPR030906">
    <property type="entry name" value="Surf_polysacc"/>
</dbReference>
<protein>
    <recommendedName>
        <fullName evidence="4">Surface carbohydrate biosynthesis protein</fullName>
    </recommendedName>
</protein>
<evidence type="ECO:0000256" key="1">
    <source>
        <dbReference type="SAM" id="Phobius"/>
    </source>
</evidence>
<accession>A0A1G5SEL4</accession>
<proteinExistence type="predicted"/>
<dbReference type="AlphaFoldDB" id="A0A1G5SEL4"/>
<feature type="transmembrane region" description="Helical" evidence="1">
    <location>
        <begin position="12"/>
        <end position="31"/>
    </location>
</feature>
<organism evidence="2 3">
    <name type="scientific">Nitrosomonas mobilis</name>
    <dbReference type="NCBI Taxonomy" id="51642"/>
    <lineage>
        <taxon>Bacteria</taxon>
        <taxon>Pseudomonadati</taxon>
        <taxon>Pseudomonadota</taxon>
        <taxon>Betaproteobacteria</taxon>
        <taxon>Nitrosomonadales</taxon>
        <taxon>Nitrosomonadaceae</taxon>
        <taxon>Nitrosomonas</taxon>
    </lineage>
</organism>
<dbReference type="EMBL" id="FMWO01000044">
    <property type="protein sequence ID" value="SCZ85290.1"/>
    <property type="molecule type" value="Genomic_DNA"/>
</dbReference>
<evidence type="ECO:0008006" key="4">
    <source>
        <dbReference type="Google" id="ProtNLM"/>
    </source>
</evidence>